<dbReference type="GO" id="GO:0016616">
    <property type="term" value="F:oxidoreductase activity, acting on the CH-OH group of donors, NAD or NADP as acceptor"/>
    <property type="evidence" value="ECO:0007669"/>
    <property type="project" value="TreeGrafter"/>
</dbReference>
<dbReference type="EMBL" id="PDLO01000004">
    <property type="protein sequence ID" value="PHK98447.1"/>
    <property type="molecule type" value="Genomic_DNA"/>
</dbReference>
<dbReference type="PANTHER" id="PTHR24322:SF736">
    <property type="entry name" value="RETINOL DEHYDROGENASE 10"/>
    <property type="match status" value="1"/>
</dbReference>
<keyword evidence="5" id="KW-1185">Reference proteome</keyword>
<evidence type="ECO:0000313" key="5">
    <source>
        <dbReference type="Proteomes" id="UP000226437"/>
    </source>
</evidence>
<dbReference type="PRINTS" id="PR00080">
    <property type="entry name" value="SDRFAMILY"/>
</dbReference>
<evidence type="ECO:0000313" key="4">
    <source>
        <dbReference type="EMBL" id="PHK98447.1"/>
    </source>
</evidence>
<accession>A0A2G0CEV6</accession>
<dbReference type="InterPro" id="IPR036291">
    <property type="entry name" value="NAD(P)-bd_dom_sf"/>
</dbReference>
<sequence length="274" mass="30770">MKDFQGKVVVITGAGSGIGREMALQLAGCGAVLALNDVKEAELEETWAALPDLARGLRRTFDVGERLAVQDFANAVKDQLGRVDVVVNNAGFSVRPQPVIYSRVEDYERTLKVNLWGVIYGSLAFLPYLREQSDSSLVNVSSVFGLYAFPGTGPYNVSKFGVRGFTETLRVEMGDRMHVCCVHPGGIATNIHRNVEIDDPAERERFIRTFDKRAHTTAAEAAQQIIRGIERRDPRVLIGRDAYWVDKITRLLPARYERLLTRWLDRDRFLSREG</sequence>
<dbReference type="PROSITE" id="PS00061">
    <property type="entry name" value="ADH_SHORT"/>
    <property type="match status" value="1"/>
</dbReference>
<dbReference type="PANTHER" id="PTHR24322">
    <property type="entry name" value="PKSB"/>
    <property type="match status" value="1"/>
</dbReference>
<dbReference type="AlphaFoldDB" id="A0A2G0CEV6"/>
<dbReference type="Pfam" id="PF00106">
    <property type="entry name" value="adh_short"/>
    <property type="match status" value="1"/>
</dbReference>
<gene>
    <name evidence="4" type="ORF">CGL56_12205</name>
</gene>
<dbReference type="Gene3D" id="3.40.50.720">
    <property type="entry name" value="NAD(P)-binding Rossmann-like Domain"/>
    <property type="match status" value="1"/>
</dbReference>
<evidence type="ECO:0000256" key="2">
    <source>
        <dbReference type="ARBA" id="ARBA00023002"/>
    </source>
</evidence>
<proteinExistence type="inferred from homology"/>
<comment type="caution">
    <text evidence="4">The sequence shown here is derived from an EMBL/GenBank/DDBJ whole genome shotgun (WGS) entry which is preliminary data.</text>
</comment>
<evidence type="ECO:0000256" key="1">
    <source>
        <dbReference type="ARBA" id="ARBA00006484"/>
    </source>
</evidence>
<dbReference type="RefSeq" id="WP_099106833.1">
    <property type="nucleotide sequence ID" value="NZ_JAATJF010000004.1"/>
</dbReference>
<dbReference type="InterPro" id="IPR002347">
    <property type="entry name" value="SDR_fam"/>
</dbReference>
<name>A0A2G0CEV6_9BACT</name>
<dbReference type="PRINTS" id="PR00081">
    <property type="entry name" value="GDHRDH"/>
</dbReference>
<evidence type="ECO:0000256" key="3">
    <source>
        <dbReference type="RuleBase" id="RU000363"/>
    </source>
</evidence>
<dbReference type="Proteomes" id="UP000226437">
    <property type="component" value="Unassembled WGS sequence"/>
</dbReference>
<comment type="similarity">
    <text evidence="1 3">Belongs to the short-chain dehydrogenases/reductases (SDR) family.</text>
</comment>
<dbReference type="OrthoDB" id="9808814at2"/>
<keyword evidence="2" id="KW-0560">Oxidoreductase</keyword>
<dbReference type="CDD" id="cd05233">
    <property type="entry name" value="SDR_c"/>
    <property type="match status" value="1"/>
</dbReference>
<organism evidence="4 5">
    <name type="scientific">Neolewinella marina</name>
    <dbReference type="NCBI Taxonomy" id="438751"/>
    <lineage>
        <taxon>Bacteria</taxon>
        <taxon>Pseudomonadati</taxon>
        <taxon>Bacteroidota</taxon>
        <taxon>Saprospiria</taxon>
        <taxon>Saprospirales</taxon>
        <taxon>Lewinellaceae</taxon>
        <taxon>Neolewinella</taxon>
    </lineage>
</organism>
<dbReference type="SUPFAM" id="SSF51735">
    <property type="entry name" value="NAD(P)-binding Rossmann-fold domains"/>
    <property type="match status" value="1"/>
</dbReference>
<protein>
    <submittedName>
        <fullName evidence="4">Acetoin dehydrogenase</fullName>
    </submittedName>
</protein>
<reference evidence="4 5" key="1">
    <citation type="submission" date="2017-10" db="EMBL/GenBank/DDBJ databases">
        <title>The draft genome sequence of Lewinella marina KCTC 32374.</title>
        <authorList>
            <person name="Wang K."/>
        </authorList>
    </citation>
    <scope>NUCLEOTIDE SEQUENCE [LARGE SCALE GENOMIC DNA]</scope>
    <source>
        <strain evidence="4 5">MKG-38</strain>
    </source>
</reference>
<dbReference type="InterPro" id="IPR020904">
    <property type="entry name" value="Sc_DH/Rdtase_CS"/>
</dbReference>